<keyword evidence="3" id="KW-1185">Reference proteome</keyword>
<proteinExistence type="predicted"/>
<name>A0ABP5K300_9ACTN</name>
<evidence type="ECO:0000256" key="1">
    <source>
        <dbReference type="SAM" id="MobiDB-lite"/>
    </source>
</evidence>
<evidence type="ECO:0000313" key="3">
    <source>
        <dbReference type="Proteomes" id="UP001500443"/>
    </source>
</evidence>
<accession>A0ABP5K300</accession>
<dbReference type="Proteomes" id="UP001500443">
    <property type="component" value="Unassembled WGS sequence"/>
</dbReference>
<sequence>MLVLCTGLLAALLAGCGDGGDSDGGVRGDPPATDHAATRAVADLLHRRSAAVRDGDEAAFLRTVDPQAAPYRRQQRTAFRNLGALPLAAWTLRLDAPVPADADTDADSDTGDDDGRVTADVRLGYRLRGFDPGDVTHDRRLEFVRRDGRWYVGGPAPGTRPQPWEQGPMTVVRGARSLVLGVGRPEAGLREVAAVADRAVSDVSAAWGPGWPRRVVVLVPGSQAAMGELLGAGPTDYAGTAAVTTGRTGAGAADDTGNDTGAPHRRDSRRTAAPADRVVVNPEAYDTLGVPGRRIVLTHETTHVATRVHTTPATPLWLSEGLADWVGFGSVGRGPRAGAPELAGAVATGRVPRD</sequence>
<reference evidence="3" key="1">
    <citation type="journal article" date="2019" name="Int. J. Syst. Evol. Microbiol.">
        <title>The Global Catalogue of Microorganisms (GCM) 10K type strain sequencing project: providing services to taxonomists for standard genome sequencing and annotation.</title>
        <authorList>
            <consortium name="The Broad Institute Genomics Platform"/>
            <consortium name="The Broad Institute Genome Sequencing Center for Infectious Disease"/>
            <person name="Wu L."/>
            <person name="Ma J."/>
        </authorList>
    </citation>
    <scope>NUCLEOTIDE SEQUENCE [LARGE SCALE GENOMIC DNA]</scope>
    <source>
        <strain evidence="3">JCM 15481</strain>
    </source>
</reference>
<feature type="compositionally biased region" description="Low complexity" evidence="1">
    <location>
        <begin position="247"/>
        <end position="261"/>
    </location>
</feature>
<organism evidence="2 3">
    <name type="scientific">Streptomyces synnematoformans</name>
    <dbReference type="NCBI Taxonomy" id="415721"/>
    <lineage>
        <taxon>Bacteria</taxon>
        <taxon>Bacillati</taxon>
        <taxon>Actinomycetota</taxon>
        <taxon>Actinomycetes</taxon>
        <taxon>Kitasatosporales</taxon>
        <taxon>Streptomycetaceae</taxon>
        <taxon>Streptomyces</taxon>
    </lineage>
</organism>
<gene>
    <name evidence="2" type="ORF">GCM10009802_29190</name>
</gene>
<protein>
    <recommendedName>
        <fullName evidence="4">Lipoprotein</fullName>
    </recommendedName>
</protein>
<evidence type="ECO:0008006" key="4">
    <source>
        <dbReference type="Google" id="ProtNLM"/>
    </source>
</evidence>
<evidence type="ECO:0000313" key="2">
    <source>
        <dbReference type="EMBL" id="GAA2124341.1"/>
    </source>
</evidence>
<feature type="region of interest" description="Disordered" evidence="1">
    <location>
        <begin position="247"/>
        <end position="273"/>
    </location>
</feature>
<dbReference type="EMBL" id="BAAAPF010000080">
    <property type="protein sequence ID" value="GAA2124341.1"/>
    <property type="molecule type" value="Genomic_DNA"/>
</dbReference>
<comment type="caution">
    <text evidence="2">The sequence shown here is derived from an EMBL/GenBank/DDBJ whole genome shotgun (WGS) entry which is preliminary data.</text>
</comment>